<organism evidence="1 2">
    <name type="scientific">Vaccinium darrowii</name>
    <dbReference type="NCBI Taxonomy" id="229202"/>
    <lineage>
        <taxon>Eukaryota</taxon>
        <taxon>Viridiplantae</taxon>
        <taxon>Streptophyta</taxon>
        <taxon>Embryophyta</taxon>
        <taxon>Tracheophyta</taxon>
        <taxon>Spermatophyta</taxon>
        <taxon>Magnoliopsida</taxon>
        <taxon>eudicotyledons</taxon>
        <taxon>Gunneridae</taxon>
        <taxon>Pentapetalae</taxon>
        <taxon>asterids</taxon>
        <taxon>Ericales</taxon>
        <taxon>Ericaceae</taxon>
        <taxon>Vaccinioideae</taxon>
        <taxon>Vaccinieae</taxon>
        <taxon>Vaccinium</taxon>
    </lineage>
</organism>
<proteinExistence type="predicted"/>
<comment type="caution">
    <text evidence="1">The sequence shown here is derived from an EMBL/GenBank/DDBJ whole genome shotgun (WGS) entry which is preliminary data.</text>
</comment>
<protein>
    <submittedName>
        <fullName evidence="1">Uncharacterized protein</fullName>
    </submittedName>
</protein>
<name>A0ACB7XNB7_9ERIC</name>
<evidence type="ECO:0000313" key="2">
    <source>
        <dbReference type="Proteomes" id="UP000828048"/>
    </source>
</evidence>
<sequence length="317" mass="36248">MAFILNLENPFQELELQTEILFQMETGYMAAPGFFQNGNINHRWGAQQVIRMLMETSGLVHDPFVPFLALNFYDRFISRFVILRPWFFSLFAICCTTLAWKTRRNDFSVQELLAASQPRITYVGGLETVVQARHIEEMEFAILSVLNWRTRPITPVCFMNFFMSLLGIDDPQQRQALKEQVFEHQILYMHRDIRFTRFRPSIIAVVGIMAEREEDRQDDFWNPVRVCDFVNLEEMENCLNLLEMARAEEIAAAAVVPQNAPPPPAPQNAAAAVVPQNAPPPQVPQNAAAAVVPQNAEPPQVPQNDDPLQPRTPPQQE</sequence>
<evidence type="ECO:0000313" key="1">
    <source>
        <dbReference type="EMBL" id="KAH7842432.1"/>
    </source>
</evidence>
<reference evidence="1 2" key="1">
    <citation type="journal article" date="2021" name="Hortic Res">
        <title>High-quality reference genome and annotation aids understanding of berry development for evergreen blueberry (Vaccinium darrowii).</title>
        <authorList>
            <person name="Yu J."/>
            <person name="Hulse-Kemp A.M."/>
            <person name="Babiker E."/>
            <person name="Staton M."/>
        </authorList>
    </citation>
    <scope>NUCLEOTIDE SEQUENCE [LARGE SCALE GENOMIC DNA]</scope>
    <source>
        <strain evidence="2">cv. NJ 8807/NJ 8810</strain>
        <tissue evidence="1">Young leaf</tissue>
    </source>
</reference>
<accession>A0ACB7XNB7</accession>
<gene>
    <name evidence="1" type="ORF">Vadar_005275</name>
</gene>
<keyword evidence="2" id="KW-1185">Reference proteome</keyword>
<dbReference type="Proteomes" id="UP000828048">
    <property type="component" value="Chromosome 1"/>
</dbReference>
<dbReference type="EMBL" id="CM037151">
    <property type="protein sequence ID" value="KAH7842432.1"/>
    <property type="molecule type" value="Genomic_DNA"/>
</dbReference>